<dbReference type="Pfam" id="PF00570">
    <property type="entry name" value="HRDC"/>
    <property type="match status" value="1"/>
</dbReference>
<dbReference type="PANTHER" id="PTHR47649">
    <property type="entry name" value="RIBONUCLEASE D"/>
    <property type="match status" value="1"/>
</dbReference>
<dbReference type="InterPro" id="IPR002562">
    <property type="entry name" value="3'-5'_exonuclease_dom"/>
</dbReference>
<name>A0A6J6DPI3_9ZZZZ</name>
<protein>
    <submittedName>
        <fullName evidence="2">Unannotated protein</fullName>
    </submittedName>
</protein>
<dbReference type="Pfam" id="PF01612">
    <property type="entry name" value="DNA_pol_A_exo1"/>
    <property type="match status" value="1"/>
</dbReference>
<dbReference type="InterPro" id="IPR051086">
    <property type="entry name" value="RNase_D-like"/>
</dbReference>
<evidence type="ECO:0000313" key="2">
    <source>
        <dbReference type="EMBL" id="CAB4563058.1"/>
    </source>
</evidence>
<dbReference type="SUPFAM" id="SSF53098">
    <property type="entry name" value="Ribonuclease H-like"/>
    <property type="match status" value="1"/>
</dbReference>
<dbReference type="Gene3D" id="3.30.420.10">
    <property type="entry name" value="Ribonuclease H-like superfamily/Ribonuclease H"/>
    <property type="match status" value="1"/>
</dbReference>
<reference evidence="2" key="1">
    <citation type="submission" date="2020-05" db="EMBL/GenBank/DDBJ databases">
        <authorList>
            <person name="Chiriac C."/>
            <person name="Salcher M."/>
            <person name="Ghai R."/>
            <person name="Kavagutti S V."/>
        </authorList>
    </citation>
    <scope>NUCLEOTIDE SEQUENCE</scope>
</reference>
<feature type="domain" description="HRDC" evidence="1">
    <location>
        <begin position="215"/>
        <end position="295"/>
    </location>
</feature>
<dbReference type="PANTHER" id="PTHR47649:SF1">
    <property type="entry name" value="RIBONUCLEASE D"/>
    <property type="match status" value="1"/>
</dbReference>
<dbReference type="Pfam" id="PF18305">
    <property type="entry name" value="DNA_pol_A_exoN"/>
    <property type="match status" value="1"/>
</dbReference>
<dbReference type="InterPro" id="IPR012337">
    <property type="entry name" value="RNaseH-like_sf"/>
</dbReference>
<dbReference type="Gene3D" id="1.10.150.80">
    <property type="entry name" value="HRDC domain"/>
    <property type="match status" value="2"/>
</dbReference>
<dbReference type="InterPro" id="IPR044876">
    <property type="entry name" value="HRDC_dom_sf"/>
</dbReference>
<accession>A0A6J6DPI3</accession>
<dbReference type="SUPFAM" id="SSF47819">
    <property type="entry name" value="HRDC-like"/>
    <property type="match status" value="1"/>
</dbReference>
<dbReference type="GO" id="GO:0000166">
    <property type="term" value="F:nucleotide binding"/>
    <property type="evidence" value="ECO:0007669"/>
    <property type="project" value="InterPro"/>
</dbReference>
<proteinExistence type="predicted"/>
<sequence>MLGAGSVVSVHVIDSGEDFSQACSALRSGTGPFAVDAERASGFTYSQRAYLIQVYRRDAGTFLFDPPAIGNMAELTEVAGDEEWIFHAASQDLPCLREVGITPRHVFDTELAARLLGLNRVGLGAVVSELLGVQLEKAHSAVDWSTRPLPEPWLEYAALDVELLVDLRDVMTVMLDEAGKTNYARQEFRATLDKPEKELAIEPWRRLSGLHTLRSTRLVAIARELWLARDRIAAQRDVAPGRLVPDASLVAAVAANPESKVALSKVKAFNGRASRSLIDEWWAAIERGRRTEDLPALRVKTTELPPARAWAERNPEAHERLLRMRPRMQAVSENLQIPIENLLTPALLRSVAWEPPPVVDEQHVATALLSGGARPWQVEICGPLIVDALLDESPLPVVDPPLEDHVSTE</sequence>
<dbReference type="GO" id="GO:0006139">
    <property type="term" value="P:nucleobase-containing compound metabolic process"/>
    <property type="evidence" value="ECO:0007669"/>
    <property type="project" value="InterPro"/>
</dbReference>
<evidence type="ECO:0000259" key="1">
    <source>
        <dbReference type="PROSITE" id="PS50967"/>
    </source>
</evidence>
<dbReference type="AlphaFoldDB" id="A0A6J6DPI3"/>
<gene>
    <name evidence="2" type="ORF">UFOPK1591_00863</name>
</gene>
<dbReference type="InterPro" id="IPR036397">
    <property type="entry name" value="RNaseH_sf"/>
</dbReference>
<organism evidence="2">
    <name type="scientific">freshwater metagenome</name>
    <dbReference type="NCBI Taxonomy" id="449393"/>
    <lineage>
        <taxon>unclassified sequences</taxon>
        <taxon>metagenomes</taxon>
        <taxon>ecological metagenomes</taxon>
    </lineage>
</organism>
<dbReference type="GO" id="GO:0008408">
    <property type="term" value="F:3'-5' exonuclease activity"/>
    <property type="evidence" value="ECO:0007669"/>
    <property type="project" value="InterPro"/>
</dbReference>
<dbReference type="GO" id="GO:0003676">
    <property type="term" value="F:nucleic acid binding"/>
    <property type="evidence" value="ECO:0007669"/>
    <property type="project" value="InterPro"/>
</dbReference>
<dbReference type="EMBL" id="CAEZTD010000060">
    <property type="protein sequence ID" value="CAB4563058.1"/>
    <property type="molecule type" value="Genomic_DNA"/>
</dbReference>
<dbReference type="InterPro" id="IPR041605">
    <property type="entry name" value="Exo_C"/>
</dbReference>
<dbReference type="InterPro" id="IPR010997">
    <property type="entry name" value="HRDC-like_sf"/>
</dbReference>
<dbReference type="InterPro" id="IPR002121">
    <property type="entry name" value="HRDC_dom"/>
</dbReference>
<dbReference type="PROSITE" id="PS50967">
    <property type="entry name" value="HRDC"/>
    <property type="match status" value="1"/>
</dbReference>
<dbReference type="SMART" id="SM00341">
    <property type="entry name" value="HRDC"/>
    <property type="match status" value="1"/>
</dbReference>
<dbReference type="CDD" id="cd06142">
    <property type="entry name" value="RNaseD_exo"/>
    <property type="match status" value="1"/>
</dbReference>
<dbReference type="SMART" id="SM00474">
    <property type="entry name" value="35EXOc"/>
    <property type="match status" value="1"/>
</dbReference>